<evidence type="ECO:0000256" key="4">
    <source>
        <dbReference type="ARBA" id="ARBA00023134"/>
    </source>
</evidence>
<gene>
    <name evidence="6" type="ORF">PUNSTDRAFT_146862</name>
</gene>
<dbReference type="InterPro" id="IPR052279">
    <property type="entry name" value="EngB_GTPase"/>
</dbReference>
<dbReference type="EMBL" id="JH687558">
    <property type="protein sequence ID" value="EIN03903.1"/>
    <property type="molecule type" value="Genomic_DNA"/>
</dbReference>
<evidence type="ECO:0000259" key="5">
    <source>
        <dbReference type="PROSITE" id="PS51706"/>
    </source>
</evidence>
<dbReference type="PANTHER" id="PTHR46498">
    <property type="entry name" value="GTP-BINDING PROTEIN 8"/>
    <property type="match status" value="1"/>
</dbReference>
<keyword evidence="1" id="KW-0479">Metal-binding</keyword>
<dbReference type="GeneID" id="18881727"/>
<protein>
    <submittedName>
        <fullName evidence="6">p-loop containing nucleoside triphosphate hydrolase protein</fullName>
    </submittedName>
</protein>
<keyword evidence="3" id="KW-0460">Magnesium</keyword>
<evidence type="ECO:0000313" key="7">
    <source>
        <dbReference type="Proteomes" id="UP000054196"/>
    </source>
</evidence>
<dbReference type="OMA" id="WGALFDH"/>
<dbReference type="HOGENOM" id="CLU_033732_2_1_1"/>
<proteinExistence type="predicted"/>
<organism evidence="6 7">
    <name type="scientific">Punctularia strigosozonata (strain HHB-11173)</name>
    <name type="common">White-rot fungus</name>
    <dbReference type="NCBI Taxonomy" id="741275"/>
    <lineage>
        <taxon>Eukaryota</taxon>
        <taxon>Fungi</taxon>
        <taxon>Dikarya</taxon>
        <taxon>Basidiomycota</taxon>
        <taxon>Agaricomycotina</taxon>
        <taxon>Agaricomycetes</taxon>
        <taxon>Corticiales</taxon>
        <taxon>Punctulariaceae</taxon>
        <taxon>Punctularia</taxon>
    </lineage>
</organism>
<dbReference type="Pfam" id="PF01926">
    <property type="entry name" value="MMR_HSR1"/>
    <property type="match status" value="1"/>
</dbReference>
<evidence type="ECO:0000256" key="1">
    <source>
        <dbReference type="ARBA" id="ARBA00022723"/>
    </source>
</evidence>
<dbReference type="CDD" id="cd01876">
    <property type="entry name" value="YihA_EngB"/>
    <property type="match status" value="1"/>
</dbReference>
<dbReference type="Proteomes" id="UP000054196">
    <property type="component" value="Unassembled WGS sequence"/>
</dbReference>
<dbReference type="InterPro" id="IPR006073">
    <property type="entry name" value="GTP-bd"/>
</dbReference>
<keyword evidence="6" id="KW-0378">Hydrolase</keyword>
<dbReference type="GO" id="GO:0005525">
    <property type="term" value="F:GTP binding"/>
    <property type="evidence" value="ECO:0007669"/>
    <property type="project" value="UniProtKB-KW"/>
</dbReference>
<name>R7S110_PUNST</name>
<dbReference type="InterPro" id="IPR030393">
    <property type="entry name" value="G_ENGB_dom"/>
</dbReference>
<dbReference type="OrthoDB" id="391988at2759"/>
<dbReference type="GO" id="GO:0005739">
    <property type="term" value="C:mitochondrion"/>
    <property type="evidence" value="ECO:0007669"/>
    <property type="project" value="TreeGrafter"/>
</dbReference>
<sequence>MIFGPPNHVNPLGKGLRAFSAVPAHEKIFKVTNAAKFLAAAGTTYSIPKLHGLPEVIVAGRANVGKSTLLNAVLGRRDLVHTSSKPGRTQSLNFYRVGPTFGPGKLVVVDAPGYGARGRPEWGEIFDYYIDHREQLRRIYILLNAKHGLNEMDRMMLESLNAKTHANAGTRFSLQAIVTKVDAIPLEDVKPTLAKIRQGIWEAAPLCLPAIVTTAAKHPYIGIDAVRKSIVEACGLQPKV</sequence>
<dbReference type="GO" id="GO:0046872">
    <property type="term" value="F:metal ion binding"/>
    <property type="evidence" value="ECO:0007669"/>
    <property type="project" value="UniProtKB-KW"/>
</dbReference>
<dbReference type="Gene3D" id="3.40.50.300">
    <property type="entry name" value="P-loop containing nucleotide triphosphate hydrolases"/>
    <property type="match status" value="1"/>
</dbReference>
<dbReference type="PROSITE" id="PS51706">
    <property type="entry name" value="G_ENGB"/>
    <property type="match status" value="1"/>
</dbReference>
<keyword evidence="7" id="KW-1185">Reference proteome</keyword>
<feature type="domain" description="EngB-type G" evidence="5">
    <location>
        <begin position="52"/>
        <end position="236"/>
    </location>
</feature>
<dbReference type="InterPro" id="IPR027417">
    <property type="entry name" value="P-loop_NTPase"/>
</dbReference>
<dbReference type="eggNOG" id="KOG2486">
    <property type="taxonomic scope" value="Eukaryota"/>
</dbReference>
<evidence type="ECO:0000256" key="3">
    <source>
        <dbReference type="ARBA" id="ARBA00022842"/>
    </source>
</evidence>
<dbReference type="RefSeq" id="XP_007388961.1">
    <property type="nucleotide sequence ID" value="XM_007388899.1"/>
</dbReference>
<keyword evidence="4" id="KW-0342">GTP-binding</keyword>
<evidence type="ECO:0000313" key="6">
    <source>
        <dbReference type="EMBL" id="EIN03903.1"/>
    </source>
</evidence>
<dbReference type="AlphaFoldDB" id="R7S110"/>
<accession>R7S110</accession>
<keyword evidence="2" id="KW-0547">Nucleotide-binding</keyword>
<reference evidence="7" key="1">
    <citation type="journal article" date="2012" name="Science">
        <title>The Paleozoic origin of enzymatic lignin decomposition reconstructed from 31 fungal genomes.</title>
        <authorList>
            <person name="Floudas D."/>
            <person name="Binder M."/>
            <person name="Riley R."/>
            <person name="Barry K."/>
            <person name="Blanchette R.A."/>
            <person name="Henrissat B."/>
            <person name="Martinez A.T."/>
            <person name="Otillar R."/>
            <person name="Spatafora J.W."/>
            <person name="Yadav J.S."/>
            <person name="Aerts A."/>
            <person name="Benoit I."/>
            <person name="Boyd A."/>
            <person name="Carlson A."/>
            <person name="Copeland A."/>
            <person name="Coutinho P.M."/>
            <person name="de Vries R.P."/>
            <person name="Ferreira P."/>
            <person name="Findley K."/>
            <person name="Foster B."/>
            <person name="Gaskell J."/>
            <person name="Glotzer D."/>
            <person name="Gorecki P."/>
            <person name="Heitman J."/>
            <person name="Hesse C."/>
            <person name="Hori C."/>
            <person name="Igarashi K."/>
            <person name="Jurgens J.A."/>
            <person name="Kallen N."/>
            <person name="Kersten P."/>
            <person name="Kohler A."/>
            <person name="Kuees U."/>
            <person name="Kumar T.K.A."/>
            <person name="Kuo A."/>
            <person name="LaButti K."/>
            <person name="Larrondo L.F."/>
            <person name="Lindquist E."/>
            <person name="Ling A."/>
            <person name="Lombard V."/>
            <person name="Lucas S."/>
            <person name="Lundell T."/>
            <person name="Martin R."/>
            <person name="McLaughlin D.J."/>
            <person name="Morgenstern I."/>
            <person name="Morin E."/>
            <person name="Murat C."/>
            <person name="Nagy L.G."/>
            <person name="Nolan M."/>
            <person name="Ohm R.A."/>
            <person name="Patyshakuliyeva A."/>
            <person name="Rokas A."/>
            <person name="Ruiz-Duenas F.J."/>
            <person name="Sabat G."/>
            <person name="Salamov A."/>
            <person name="Samejima M."/>
            <person name="Schmutz J."/>
            <person name="Slot J.C."/>
            <person name="St John F."/>
            <person name="Stenlid J."/>
            <person name="Sun H."/>
            <person name="Sun S."/>
            <person name="Syed K."/>
            <person name="Tsang A."/>
            <person name="Wiebenga A."/>
            <person name="Young D."/>
            <person name="Pisabarro A."/>
            <person name="Eastwood D.C."/>
            <person name="Martin F."/>
            <person name="Cullen D."/>
            <person name="Grigoriev I.V."/>
            <person name="Hibbett D.S."/>
        </authorList>
    </citation>
    <scope>NUCLEOTIDE SEQUENCE [LARGE SCALE GENOMIC DNA]</scope>
    <source>
        <strain evidence="7">HHB-11173 SS5</strain>
    </source>
</reference>
<dbReference type="GO" id="GO:0016787">
    <property type="term" value="F:hydrolase activity"/>
    <property type="evidence" value="ECO:0007669"/>
    <property type="project" value="UniProtKB-KW"/>
</dbReference>
<dbReference type="PANTHER" id="PTHR46498:SF1">
    <property type="entry name" value="GTP-BINDING PROTEIN 8"/>
    <property type="match status" value="1"/>
</dbReference>
<dbReference type="SUPFAM" id="SSF52540">
    <property type="entry name" value="P-loop containing nucleoside triphosphate hydrolases"/>
    <property type="match status" value="1"/>
</dbReference>
<dbReference type="KEGG" id="psq:PUNSTDRAFT_146862"/>
<evidence type="ECO:0000256" key="2">
    <source>
        <dbReference type="ARBA" id="ARBA00022741"/>
    </source>
</evidence>